<dbReference type="InterPro" id="IPR001647">
    <property type="entry name" value="HTH_TetR"/>
</dbReference>
<evidence type="ECO:0000256" key="1">
    <source>
        <dbReference type="ARBA" id="ARBA00023015"/>
    </source>
</evidence>
<organism evidence="6 7">
    <name type="scientific">Celeribacter neptunius</name>
    <dbReference type="NCBI Taxonomy" id="588602"/>
    <lineage>
        <taxon>Bacteria</taxon>
        <taxon>Pseudomonadati</taxon>
        <taxon>Pseudomonadota</taxon>
        <taxon>Alphaproteobacteria</taxon>
        <taxon>Rhodobacterales</taxon>
        <taxon>Roseobacteraceae</taxon>
        <taxon>Celeribacter</taxon>
    </lineage>
</organism>
<feature type="domain" description="HTH tetR-type" evidence="5">
    <location>
        <begin position="10"/>
        <end position="70"/>
    </location>
</feature>
<dbReference type="Gene3D" id="1.10.357.10">
    <property type="entry name" value="Tetracycline Repressor, domain 2"/>
    <property type="match status" value="1"/>
</dbReference>
<sequence>MNKPIQKRAIATREKLLSTARALIDQEGFEALRVEDLVRTAGVAKGTFFAHFKDKDALMEQIIGARLAEISAEADQAPAPQNVAEMVATLNPLIAFMTSERYVFDVILRYSGAAAISEIGPIAEQFTVQGELFARWVAQGPFRKDIPADLAGDGIGAFLIQSIALTFCALHCSSAIEPRLATYLDAWLLPSGA</sequence>
<dbReference type="GO" id="GO:0000976">
    <property type="term" value="F:transcription cis-regulatory region binding"/>
    <property type="evidence" value="ECO:0007669"/>
    <property type="project" value="TreeGrafter"/>
</dbReference>
<accession>A0A1I3M1U7</accession>
<evidence type="ECO:0000256" key="4">
    <source>
        <dbReference type="PROSITE-ProRule" id="PRU00335"/>
    </source>
</evidence>
<keyword evidence="7" id="KW-1185">Reference proteome</keyword>
<dbReference type="OrthoDB" id="9811084at2"/>
<evidence type="ECO:0000256" key="2">
    <source>
        <dbReference type="ARBA" id="ARBA00023125"/>
    </source>
</evidence>
<dbReference type="GO" id="GO:0003700">
    <property type="term" value="F:DNA-binding transcription factor activity"/>
    <property type="evidence" value="ECO:0007669"/>
    <property type="project" value="TreeGrafter"/>
</dbReference>
<keyword evidence="2 4" id="KW-0238">DNA-binding</keyword>
<feature type="DNA-binding region" description="H-T-H motif" evidence="4">
    <location>
        <begin position="33"/>
        <end position="52"/>
    </location>
</feature>
<dbReference type="Proteomes" id="UP000199630">
    <property type="component" value="Unassembled WGS sequence"/>
</dbReference>
<dbReference type="PANTHER" id="PTHR30055:SF238">
    <property type="entry name" value="MYCOFACTOCIN BIOSYNTHESIS TRANSCRIPTIONAL REGULATOR MFTR-RELATED"/>
    <property type="match status" value="1"/>
</dbReference>
<protein>
    <submittedName>
        <fullName evidence="6">Transcriptional regulator, TetR family</fullName>
    </submittedName>
</protein>
<dbReference type="InterPro" id="IPR009057">
    <property type="entry name" value="Homeodomain-like_sf"/>
</dbReference>
<dbReference type="InterPro" id="IPR050109">
    <property type="entry name" value="HTH-type_TetR-like_transc_reg"/>
</dbReference>
<dbReference type="SUPFAM" id="SSF46689">
    <property type="entry name" value="Homeodomain-like"/>
    <property type="match status" value="1"/>
</dbReference>
<dbReference type="PRINTS" id="PR00455">
    <property type="entry name" value="HTHTETR"/>
</dbReference>
<evidence type="ECO:0000313" key="6">
    <source>
        <dbReference type="EMBL" id="SFI90972.1"/>
    </source>
</evidence>
<dbReference type="PROSITE" id="PS50977">
    <property type="entry name" value="HTH_TETR_2"/>
    <property type="match status" value="1"/>
</dbReference>
<evidence type="ECO:0000313" key="7">
    <source>
        <dbReference type="Proteomes" id="UP000199630"/>
    </source>
</evidence>
<dbReference type="STRING" id="588602.SAMN04487991_1218"/>
<keyword evidence="1" id="KW-0805">Transcription regulation</keyword>
<evidence type="ECO:0000259" key="5">
    <source>
        <dbReference type="PROSITE" id="PS50977"/>
    </source>
</evidence>
<dbReference type="Pfam" id="PF00440">
    <property type="entry name" value="TetR_N"/>
    <property type="match status" value="1"/>
</dbReference>
<dbReference type="AlphaFoldDB" id="A0A1I3M1U7"/>
<gene>
    <name evidence="6" type="ORF">SAMN04487991_1218</name>
</gene>
<evidence type="ECO:0000256" key="3">
    <source>
        <dbReference type="ARBA" id="ARBA00023163"/>
    </source>
</evidence>
<keyword evidence="3" id="KW-0804">Transcription</keyword>
<proteinExistence type="predicted"/>
<dbReference type="PANTHER" id="PTHR30055">
    <property type="entry name" value="HTH-TYPE TRANSCRIPTIONAL REGULATOR RUTR"/>
    <property type="match status" value="1"/>
</dbReference>
<dbReference type="EMBL" id="FORH01000001">
    <property type="protein sequence ID" value="SFI90972.1"/>
    <property type="molecule type" value="Genomic_DNA"/>
</dbReference>
<reference evidence="7" key="1">
    <citation type="submission" date="2016-10" db="EMBL/GenBank/DDBJ databases">
        <authorList>
            <person name="Varghese N."/>
            <person name="Submissions S."/>
        </authorList>
    </citation>
    <scope>NUCLEOTIDE SEQUENCE [LARGE SCALE GENOMIC DNA]</scope>
    <source>
        <strain evidence="7">DSM 26471</strain>
    </source>
</reference>
<dbReference type="RefSeq" id="WP_090058917.1">
    <property type="nucleotide sequence ID" value="NZ_FORH01000001.1"/>
</dbReference>
<name>A0A1I3M1U7_9RHOB</name>